<protein>
    <submittedName>
        <fullName evidence="1">Putative lysin</fullName>
    </submittedName>
</protein>
<dbReference type="EMBL" id="BK015170">
    <property type="protein sequence ID" value="DAD93936.1"/>
    <property type="molecule type" value="Genomic_DNA"/>
</dbReference>
<reference evidence="1" key="1">
    <citation type="journal article" date="2021" name="Proc. Natl. Acad. Sci. U.S.A.">
        <title>A Catalog of Tens of Thousands of Viruses from Human Metagenomes Reveals Hidden Associations with Chronic Diseases.</title>
        <authorList>
            <person name="Tisza M.J."/>
            <person name="Buck C.B."/>
        </authorList>
    </citation>
    <scope>NUCLEOTIDE SEQUENCE</scope>
    <source>
        <strain evidence="1">CtRg81</strain>
    </source>
</reference>
<sequence length="599" mass="67170">MGTMKLPSVDNPYGVPVAISQPGGMQSEIITAPESPMSVRHAGEAMNKLSGDLRAAYDKWQLEIDKTRLDDLSTQLEHARIDLRVNPENGYETLKGVNALERPDGRSLNDEVSDAFKQRYEKLREQAGNARVRSAFDRLYQASSLKLNDQVNSYVTSQQLEYKDAVLKNQLSLALNQAADADPETAKSGLVAARSIAQQIGDFHGTPVDMIKVLGPIHELRVSNMIDAGQLSKAKAYISQHKAEMGPKAGLRLKSAMQMASDRATINRYTDEILKKDNGKARELLDNINAVPEKYRAAVKNKVYGAKREQEALEKATNYDNLNQAFQFVDNGEEVPASLMSTIKTNDRVGYEKIQRAIEHQKFPCTEDDPAVLGNLEELAETDPEEFAQTNFDQYRGYLTKQTIKTLKYNVEKLDDQQYKAFMAKVKQRCNDEKFNAKKTKNAVLSAQSLYAARTQQAEKNVLSNDTLNSMVNTVFEGQKPGFLFGYNDVSGADFRQEKKIDWEAVPQAGFRTKATEADRLSAVNNIRSRYFNLPPLQNLTKQQSQLIDARMGGMPINRELWERAYAEAKRQAKNNPRNPAVTRAAVELIALHMAFGEK</sequence>
<organism evidence="1">
    <name type="scientific">Siphoviridae sp. ctRg81</name>
    <dbReference type="NCBI Taxonomy" id="2826336"/>
    <lineage>
        <taxon>Viruses</taxon>
        <taxon>Duplodnaviria</taxon>
        <taxon>Heunggongvirae</taxon>
        <taxon>Uroviricota</taxon>
        <taxon>Caudoviricetes</taxon>
    </lineage>
</organism>
<name>A0A8S5NIA3_9CAUD</name>
<proteinExistence type="predicted"/>
<evidence type="ECO:0000313" key="1">
    <source>
        <dbReference type="EMBL" id="DAD93936.1"/>
    </source>
</evidence>
<accession>A0A8S5NIA3</accession>